<organism evidence="2 3">
    <name type="scientific">Xanthomonas campestris pv. badrii</name>
    <dbReference type="NCBI Taxonomy" id="149696"/>
    <lineage>
        <taxon>Bacteria</taxon>
        <taxon>Pseudomonadati</taxon>
        <taxon>Pseudomonadota</taxon>
        <taxon>Gammaproteobacteria</taxon>
        <taxon>Lysobacterales</taxon>
        <taxon>Lysobacteraceae</taxon>
        <taxon>Xanthomonas</taxon>
    </lineage>
</organism>
<dbReference type="Proteomes" id="UP000503498">
    <property type="component" value="Chromosome"/>
</dbReference>
<dbReference type="Gene3D" id="1.10.260.40">
    <property type="entry name" value="lambda repressor-like DNA-binding domains"/>
    <property type="match status" value="1"/>
</dbReference>
<evidence type="ECO:0000313" key="3">
    <source>
        <dbReference type="Proteomes" id="UP000503498"/>
    </source>
</evidence>
<evidence type="ECO:0000259" key="1">
    <source>
        <dbReference type="PROSITE" id="PS50943"/>
    </source>
</evidence>
<dbReference type="EMBL" id="CP051651">
    <property type="protein sequence ID" value="QJD70134.1"/>
    <property type="molecule type" value="Genomic_DNA"/>
</dbReference>
<dbReference type="InterPro" id="IPR001387">
    <property type="entry name" value="Cro/C1-type_HTH"/>
</dbReference>
<accession>A0A7Z2VEN5</accession>
<dbReference type="PROSITE" id="PS50943">
    <property type="entry name" value="HTH_CROC1"/>
    <property type="match status" value="1"/>
</dbReference>
<dbReference type="GO" id="GO:0003677">
    <property type="term" value="F:DNA binding"/>
    <property type="evidence" value="ECO:0007669"/>
    <property type="project" value="InterPro"/>
</dbReference>
<dbReference type="SUPFAM" id="SSF47413">
    <property type="entry name" value="lambda repressor-like DNA-binding domains"/>
    <property type="match status" value="1"/>
</dbReference>
<protein>
    <submittedName>
        <fullName evidence="2">Helix-turn-helix domain-containing protein</fullName>
    </submittedName>
</protein>
<dbReference type="AlphaFoldDB" id="A0A7Z2VEN5"/>
<reference evidence="2 3" key="2">
    <citation type="submission" date="2020-04" db="EMBL/GenBank/DDBJ databases">
        <authorList>
            <person name="Fomenkov A."/>
            <person name="Anton B.P."/>
            <person name="Roberts R.J."/>
        </authorList>
    </citation>
    <scope>NUCLEOTIDE SEQUENCE [LARGE SCALE GENOMIC DNA]</scope>
    <source>
        <strain evidence="2 3">NEB122</strain>
    </source>
</reference>
<evidence type="ECO:0000313" key="2">
    <source>
        <dbReference type="EMBL" id="QJD70134.1"/>
    </source>
</evidence>
<dbReference type="Pfam" id="PF01381">
    <property type="entry name" value="HTH_3"/>
    <property type="match status" value="1"/>
</dbReference>
<proteinExistence type="predicted"/>
<reference evidence="2 3" key="1">
    <citation type="submission" date="2020-04" db="EMBL/GenBank/DDBJ databases">
        <title>Genome-Wide Identification of 5-Methylcytosine Sites in Bacterial Genomes By High-Throughput Sequencing of MspJI Restriction Fragments.</title>
        <authorList>
            <person name="Wu V."/>
        </authorList>
    </citation>
    <scope>NUCLEOTIDE SEQUENCE [LARGE SCALE GENOMIC DNA]</scope>
    <source>
        <strain evidence="2 3">NEB122</strain>
    </source>
</reference>
<name>A0A7Z2VEN5_XANCA</name>
<dbReference type="SMART" id="SM00530">
    <property type="entry name" value="HTH_XRE"/>
    <property type="match status" value="1"/>
</dbReference>
<gene>
    <name evidence="2" type="ORF">HG421_16010</name>
</gene>
<sequence>MVSQTPRSLFAARLIQARQLRGLSQRGLGDRMGLGKEKGSTRINRYEQQASAVGFDSLDLLAKTLEVPAAYLLAETPEMADAILAIAQVDPAQQADVALLLKALGSDPALLARLLALASNAGKASPAKE</sequence>
<dbReference type="InterPro" id="IPR010982">
    <property type="entry name" value="Lambda_DNA-bd_dom_sf"/>
</dbReference>
<feature type="domain" description="HTH cro/C1-type" evidence="1">
    <location>
        <begin position="14"/>
        <end position="72"/>
    </location>
</feature>
<dbReference type="CDD" id="cd00093">
    <property type="entry name" value="HTH_XRE"/>
    <property type="match status" value="1"/>
</dbReference>